<dbReference type="InterPro" id="IPR013766">
    <property type="entry name" value="Thioredoxin_domain"/>
</dbReference>
<dbReference type="EMBL" id="JACHOR010000001">
    <property type="protein sequence ID" value="MBB5745031.1"/>
    <property type="molecule type" value="Genomic_DNA"/>
</dbReference>
<gene>
    <name evidence="3" type="ORF">GGR13_000603</name>
</gene>
<dbReference type="PANTHER" id="PTHR43640:SF1">
    <property type="entry name" value="THIOREDOXIN-DEPENDENT PEROXIREDOXIN"/>
    <property type="match status" value="1"/>
</dbReference>
<dbReference type="PROSITE" id="PS51257">
    <property type="entry name" value="PROKAR_LIPOPROTEIN"/>
    <property type="match status" value="1"/>
</dbReference>
<keyword evidence="1" id="KW-0732">Signal</keyword>
<dbReference type="InterPro" id="IPR036249">
    <property type="entry name" value="Thioredoxin-like_sf"/>
</dbReference>
<dbReference type="InterPro" id="IPR013740">
    <property type="entry name" value="Redoxin"/>
</dbReference>
<protein>
    <submittedName>
        <fullName evidence="3">Peroxiredoxin</fullName>
    </submittedName>
</protein>
<name>A0A7W9FD33_9CAUL</name>
<dbReference type="Gene3D" id="3.40.30.10">
    <property type="entry name" value="Glutaredoxin"/>
    <property type="match status" value="1"/>
</dbReference>
<sequence length="223" mass="23201">MIRIPAFATVAAILTLAACNQAEAPAASATTETAAATAATPGQPQAAPAFTLVDSDGVERSLADFRGKTVVLEWTNEGCPYVQKHYSAGAMQALQAEAVADGVVWLTIISSEPGAQGYVEGDAARAWKARNKAGSSHLLLDPTGEVGKRFGAVTTPDMRVIDTEGRILFTGGIDDRPTNKVEDLAGANNFVRAALTDIEAGRPVQTAYAKPYGCSIKYAGTDA</sequence>
<feature type="signal peptide" evidence="1">
    <location>
        <begin position="1"/>
        <end position="22"/>
    </location>
</feature>
<reference evidence="3 4" key="1">
    <citation type="submission" date="2020-08" db="EMBL/GenBank/DDBJ databases">
        <title>Genomic Encyclopedia of Type Strains, Phase IV (KMG-IV): sequencing the most valuable type-strain genomes for metagenomic binning, comparative biology and taxonomic classification.</title>
        <authorList>
            <person name="Goeker M."/>
        </authorList>
    </citation>
    <scope>NUCLEOTIDE SEQUENCE [LARGE SCALE GENOMIC DNA]</scope>
    <source>
        <strain evidence="3 4">DSM 4737</strain>
    </source>
</reference>
<dbReference type="RefSeq" id="WP_183211969.1">
    <property type="nucleotide sequence ID" value="NZ_JACHOR010000001.1"/>
</dbReference>
<accession>A0A7W9FD33</accession>
<evidence type="ECO:0000256" key="1">
    <source>
        <dbReference type="SAM" id="SignalP"/>
    </source>
</evidence>
<feature type="chain" id="PRO_5030518590" evidence="1">
    <location>
        <begin position="23"/>
        <end position="223"/>
    </location>
</feature>
<organism evidence="3 4">
    <name type="scientific">Brevundimonas variabilis</name>
    <dbReference type="NCBI Taxonomy" id="74312"/>
    <lineage>
        <taxon>Bacteria</taxon>
        <taxon>Pseudomonadati</taxon>
        <taxon>Pseudomonadota</taxon>
        <taxon>Alphaproteobacteria</taxon>
        <taxon>Caulobacterales</taxon>
        <taxon>Caulobacteraceae</taxon>
        <taxon>Brevundimonas</taxon>
    </lineage>
</organism>
<comment type="caution">
    <text evidence="3">The sequence shown here is derived from an EMBL/GenBank/DDBJ whole genome shotgun (WGS) entry which is preliminary data.</text>
</comment>
<dbReference type="PANTHER" id="PTHR43640">
    <property type="entry name" value="OS07G0260300 PROTEIN"/>
    <property type="match status" value="1"/>
</dbReference>
<dbReference type="SUPFAM" id="SSF52833">
    <property type="entry name" value="Thioredoxin-like"/>
    <property type="match status" value="1"/>
</dbReference>
<dbReference type="Proteomes" id="UP000545037">
    <property type="component" value="Unassembled WGS sequence"/>
</dbReference>
<evidence type="ECO:0000259" key="2">
    <source>
        <dbReference type="PROSITE" id="PS51352"/>
    </source>
</evidence>
<dbReference type="AlphaFoldDB" id="A0A7W9FD33"/>
<evidence type="ECO:0000313" key="3">
    <source>
        <dbReference type="EMBL" id="MBB5745031.1"/>
    </source>
</evidence>
<keyword evidence="4" id="KW-1185">Reference proteome</keyword>
<dbReference type="InterPro" id="IPR047262">
    <property type="entry name" value="PRX-like1"/>
</dbReference>
<dbReference type="GO" id="GO:0016491">
    <property type="term" value="F:oxidoreductase activity"/>
    <property type="evidence" value="ECO:0007669"/>
    <property type="project" value="InterPro"/>
</dbReference>
<evidence type="ECO:0000313" key="4">
    <source>
        <dbReference type="Proteomes" id="UP000545037"/>
    </source>
</evidence>
<proteinExistence type="predicted"/>
<feature type="domain" description="Thioredoxin" evidence="2">
    <location>
        <begin position="41"/>
        <end position="196"/>
    </location>
</feature>
<dbReference type="PROSITE" id="PS51352">
    <property type="entry name" value="THIOREDOXIN_2"/>
    <property type="match status" value="1"/>
</dbReference>
<dbReference type="Pfam" id="PF08534">
    <property type="entry name" value="Redoxin"/>
    <property type="match status" value="1"/>
</dbReference>